<dbReference type="Proteomes" id="UP000269317">
    <property type="component" value="Unassembled WGS sequence"/>
</dbReference>
<evidence type="ECO:0000313" key="3">
    <source>
        <dbReference type="Proteomes" id="UP000269317"/>
    </source>
</evidence>
<feature type="chain" id="PRO_5019074169" description="Lipoprotein" evidence="1">
    <location>
        <begin position="25"/>
        <end position="181"/>
    </location>
</feature>
<dbReference type="AlphaFoldDB" id="A0A427ZBS4"/>
<evidence type="ECO:0008006" key="4">
    <source>
        <dbReference type="Google" id="ProtNLM"/>
    </source>
</evidence>
<sequence>MLKKSLLFISALLVCLSLLGCNRAARKPEKVSSISIGETYAISGSIKLVDEKRFVLLENNADFKTNQEIEDYQRDNYPLDLYPDIYFAEGTYVKVGEDYRLTTVRAVRVEFKNVKNIQAKVISRIKRNENSNPSKDYFTLEKKSDYYMVNAKLPVLTTDQKIPDSIDEFLAQYQYEPEELE</sequence>
<protein>
    <recommendedName>
        <fullName evidence="4">Lipoprotein</fullName>
    </recommendedName>
</protein>
<organism evidence="2 3">
    <name type="scientific">Streptococcus sanguinis</name>
    <dbReference type="NCBI Taxonomy" id="1305"/>
    <lineage>
        <taxon>Bacteria</taxon>
        <taxon>Bacillati</taxon>
        <taxon>Bacillota</taxon>
        <taxon>Bacilli</taxon>
        <taxon>Lactobacillales</taxon>
        <taxon>Streptococcaceae</taxon>
        <taxon>Streptococcus</taxon>
    </lineage>
</organism>
<name>A0A427ZBS4_STRSA</name>
<proteinExistence type="predicted"/>
<keyword evidence="1" id="KW-0732">Signal</keyword>
<comment type="caution">
    <text evidence="2">The sequence shown here is derived from an EMBL/GenBank/DDBJ whole genome shotgun (WGS) entry which is preliminary data.</text>
</comment>
<evidence type="ECO:0000313" key="2">
    <source>
        <dbReference type="EMBL" id="RSI11597.1"/>
    </source>
</evidence>
<accession>A0A427ZBS4</accession>
<dbReference type="RefSeq" id="WP_125340535.1">
    <property type="nucleotide sequence ID" value="NZ_CP076614.1"/>
</dbReference>
<feature type="signal peptide" evidence="1">
    <location>
        <begin position="1"/>
        <end position="24"/>
    </location>
</feature>
<dbReference type="EMBL" id="RJML01000002">
    <property type="protein sequence ID" value="RSI11597.1"/>
    <property type="molecule type" value="Genomic_DNA"/>
</dbReference>
<dbReference type="PROSITE" id="PS51257">
    <property type="entry name" value="PROKAR_LIPOPROTEIN"/>
    <property type="match status" value="1"/>
</dbReference>
<evidence type="ECO:0000256" key="1">
    <source>
        <dbReference type="SAM" id="SignalP"/>
    </source>
</evidence>
<gene>
    <name evidence="2" type="ORF">D8887_02695</name>
</gene>
<reference evidence="2 3" key="1">
    <citation type="submission" date="2018-11" db="EMBL/GenBank/DDBJ databases">
        <title>Species Designations Belie Phenotypic and Genotypic Heterogeneity in Oral Streptococci.</title>
        <authorList>
            <person name="Velsko I."/>
        </authorList>
    </citation>
    <scope>NUCLEOTIDE SEQUENCE [LARGE SCALE GENOMIC DNA]</scope>
    <source>
        <strain evidence="2 3">KLC03</strain>
    </source>
</reference>